<accession>A0A9N9GV10</accession>
<evidence type="ECO:0000256" key="1">
    <source>
        <dbReference type="SAM" id="MobiDB-lite"/>
    </source>
</evidence>
<dbReference type="EMBL" id="CAJVPS010006638">
    <property type="protein sequence ID" value="CAG8627345.1"/>
    <property type="molecule type" value="Genomic_DNA"/>
</dbReference>
<protein>
    <submittedName>
        <fullName evidence="2">7534_t:CDS:1</fullName>
    </submittedName>
</protein>
<organism evidence="2 3">
    <name type="scientific">Ambispora leptoticha</name>
    <dbReference type="NCBI Taxonomy" id="144679"/>
    <lineage>
        <taxon>Eukaryota</taxon>
        <taxon>Fungi</taxon>
        <taxon>Fungi incertae sedis</taxon>
        <taxon>Mucoromycota</taxon>
        <taxon>Glomeromycotina</taxon>
        <taxon>Glomeromycetes</taxon>
        <taxon>Archaeosporales</taxon>
        <taxon>Ambisporaceae</taxon>
        <taxon>Ambispora</taxon>
    </lineage>
</organism>
<proteinExistence type="predicted"/>
<dbReference type="AlphaFoldDB" id="A0A9N9GV10"/>
<name>A0A9N9GV10_9GLOM</name>
<keyword evidence="3" id="KW-1185">Reference proteome</keyword>
<evidence type="ECO:0000313" key="3">
    <source>
        <dbReference type="Proteomes" id="UP000789508"/>
    </source>
</evidence>
<sequence length="173" mass="20154">MAQPYRIQDRRSGDRISRTTSSKNSGQSDVIRFSVEEAEETSMNSNEPAPTVEENQHPLLNNSEEQVPPENSNNSSQNVTQNAIKHIYINLVDDNEENEENEGQTEIIYISDEELDYNNEEAPDYDNIKPNVKQKFAEEFIYTARYILKLKKNANIHHYHVKDSQQIWIKIRL</sequence>
<gene>
    <name evidence="2" type="ORF">ALEPTO_LOCUS9215</name>
</gene>
<reference evidence="2" key="1">
    <citation type="submission" date="2021-06" db="EMBL/GenBank/DDBJ databases">
        <authorList>
            <person name="Kallberg Y."/>
            <person name="Tangrot J."/>
            <person name="Rosling A."/>
        </authorList>
    </citation>
    <scope>NUCLEOTIDE SEQUENCE</scope>
    <source>
        <strain evidence="2">FL130A</strain>
    </source>
</reference>
<comment type="caution">
    <text evidence="2">The sequence shown here is derived from an EMBL/GenBank/DDBJ whole genome shotgun (WGS) entry which is preliminary data.</text>
</comment>
<feature type="compositionally biased region" description="Polar residues" evidence="1">
    <location>
        <begin position="18"/>
        <end position="28"/>
    </location>
</feature>
<evidence type="ECO:0000313" key="2">
    <source>
        <dbReference type="EMBL" id="CAG8627345.1"/>
    </source>
</evidence>
<feature type="region of interest" description="Disordered" evidence="1">
    <location>
        <begin position="1"/>
        <end position="80"/>
    </location>
</feature>
<feature type="compositionally biased region" description="Basic and acidic residues" evidence="1">
    <location>
        <begin position="7"/>
        <end position="17"/>
    </location>
</feature>
<dbReference type="Proteomes" id="UP000789508">
    <property type="component" value="Unassembled WGS sequence"/>
</dbReference>